<feature type="transmembrane region" description="Helical" evidence="8">
    <location>
        <begin position="251"/>
        <end position="275"/>
    </location>
</feature>
<dbReference type="SUPFAM" id="SSF103473">
    <property type="entry name" value="MFS general substrate transporter"/>
    <property type="match status" value="1"/>
</dbReference>
<dbReference type="AlphaFoldDB" id="A0A9P7ZFP1"/>
<dbReference type="EMBL" id="MU251271">
    <property type="protein sequence ID" value="KAG9251081.1"/>
    <property type="molecule type" value="Genomic_DNA"/>
</dbReference>
<feature type="transmembrane region" description="Helical" evidence="8">
    <location>
        <begin position="316"/>
        <end position="335"/>
    </location>
</feature>
<feature type="domain" description="Major facilitator superfamily (MFS) profile" evidence="9">
    <location>
        <begin position="52"/>
        <end position="432"/>
    </location>
</feature>
<keyword evidence="3" id="KW-0813">Transport</keyword>
<name>A0A9P7ZFP1_9HYPO</name>
<comment type="similarity">
    <text evidence="2">Belongs to the major facilitator superfamily. Monocarboxylate porter (TC 2.A.1.13) family.</text>
</comment>
<feature type="transmembrane region" description="Helical" evidence="8">
    <location>
        <begin position="176"/>
        <end position="196"/>
    </location>
</feature>
<feature type="transmembrane region" description="Helical" evidence="8">
    <location>
        <begin position="378"/>
        <end position="400"/>
    </location>
</feature>
<evidence type="ECO:0000256" key="2">
    <source>
        <dbReference type="ARBA" id="ARBA00006727"/>
    </source>
</evidence>
<dbReference type="RefSeq" id="XP_046115005.1">
    <property type="nucleotide sequence ID" value="XM_046261587.1"/>
</dbReference>
<keyword evidence="5 8" id="KW-1133">Transmembrane helix</keyword>
<evidence type="ECO:0000313" key="10">
    <source>
        <dbReference type="EMBL" id="KAG9251081.1"/>
    </source>
</evidence>
<gene>
    <name evidence="10" type="ORF">F5Z01DRAFT_628290</name>
</gene>
<dbReference type="PROSITE" id="PS50850">
    <property type="entry name" value="MFS"/>
    <property type="match status" value="1"/>
</dbReference>
<evidence type="ECO:0000256" key="4">
    <source>
        <dbReference type="ARBA" id="ARBA00022692"/>
    </source>
</evidence>
<evidence type="ECO:0000256" key="8">
    <source>
        <dbReference type="SAM" id="Phobius"/>
    </source>
</evidence>
<accession>A0A9P7ZFP1</accession>
<evidence type="ECO:0000256" key="3">
    <source>
        <dbReference type="ARBA" id="ARBA00022448"/>
    </source>
</evidence>
<sequence length="440" mass="47423">MSVKDSADPSQTTRRSQSPTLQPDDPNLEQATGEKTTTDSEPPDGGLAAWTVVLGVWCTSFCSFGWLNSIGTFQEYYQNDLLSDYSPSTIAWIPSLQLFFMMSMGPIVGQLYDRFGPRWLVFGGSLLHVFGIMMTSLATEYYQILLAQGVCSAIGVAAIFQPSLNCVHGWFTTKRGAAFGILATGSSMGGVVFPIMVPHLIREVGYGWAMRISGFLLLALLIIANLTVRARCPPSPQPLSMAQITQPFKEVPYVLLLLGFFCFTYGIFVPINYLPSQAVSVGMSPDLAQYLLAILNAASLFGRVGSGILGDKIGRYNIFIVVCYLSGIWILALWIPDSGNAGIIVFAALFGFTSGAYVSLIAPLVAQVSPMAEIGWRTGLLFATNSIGALTTSPISGAILETPSGWWGVKVFSGVFCLAGTTFVLIARVQKVGWSPTKVF</sequence>
<feature type="transmembrane region" description="Helical" evidence="8">
    <location>
        <begin position="341"/>
        <end position="366"/>
    </location>
</feature>
<dbReference type="InterPro" id="IPR050327">
    <property type="entry name" value="Proton-linked_MCT"/>
</dbReference>
<feature type="region of interest" description="Disordered" evidence="7">
    <location>
        <begin position="1"/>
        <end position="44"/>
    </location>
</feature>
<evidence type="ECO:0000313" key="11">
    <source>
        <dbReference type="Proteomes" id="UP000887229"/>
    </source>
</evidence>
<dbReference type="Gene3D" id="1.20.1250.20">
    <property type="entry name" value="MFS general substrate transporter like domains"/>
    <property type="match status" value="2"/>
</dbReference>
<comment type="caution">
    <text evidence="10">The sequence shown here is derived from an EMBL/GenBank/DDBJ whole genome shotgun (WGS) entry which is preliminary data.</text>
</comment>
<feature type="transmembrane region" description="Helical" evidence="8">
    <location>
        <begin position="406"/>
        <end position="427"/>
    </location>
</feature>
<comment type="subcellular location">
    <subcellularLocation>
        <location evidence="1">Membrane</location>
        <topology evidence="1">Multi-pass membrane protein</topology>
    </subcellularLocation>
</comment>
<evidence type="ECO:0000256" key="5">
    <source>
        <dbReference type="ARBA" id="ARBA00022989"/>
    </source>
</evidence>
<dbReference type="CDD" id="cd17352">
    <property type="entry name" value="MFS_MCT_SLC16"/>
    <property type="match status" value="1"/>
</dbReference>
<dbReference type="InterPro" id="IPR011701">
    <property type="entry name" value="MFS"/>
</dbReference>
<dbReference type="Proteomes" id="UP000887229">
    <property type="component" value="Unassembled WGS sequence"/>
</dbReference>
<dbReference type="InterPro" id="IPR036259">
    <property type="entry name" value="MFS_trans_sf"/>
</dbReference>
<evidence type="ECO:0000256" key="7">
    <source>
        <dbReference type="SAM" id="MobiDB-lite"/>
    </source>
</evidence>
<feature type="transmembrane region" description="Helical" evidence="8">
    <location>
        <begin position="47"/>
        <end position="70"/>
    </location>
</feature>
<dbReference type="GO" id="GO:0022857">
    <property type="term" value="F:transmembrane transporter activity"/>
    <property type="evidence" value="ECO:0007669"/>
    <property type="project" value="InterPro"/>
</dbReference>
<dbReference type="PANTHER" id="PTHR11360:SF224">
    <property type="entry name" value="MAJOR FACILITATOR SUPERFAMILY (MFS) PROFILE DOMAIN-CONTAINING PROTEIN-RELATED"/>
    <property type="match status" value="1"/>
</dbReference>
<feature type="transmembrane region" description="Helical" evidence="8">
    <location>
        <begin position="90"/>
        <end position="112"/>
    </location>
</feature>
<dbReference type="OrthoDB" id="5667at2759"/>
<proteinExistence type="inferred from homology"/>
<dbReference type="GeneID" id="70292490"/>
<feature type="transmembrane region" description="Helical" evidence="8">
    <location>
        <begin position="287"/>
        <end position="304"/>
    </location>
</feature>
<feature type="transmembrane region" description="Helical" evidence="8">
    <location>
        <begin position="144"/>
        <end position="164"/>
    </location>
</feature>
<protein>
    <submittedName>
        <fullName evidence="10">Major facilitator superfamily domain-containing protein</fullName>
    </submittedName>
</protein>
<evidence type="ECO:0000256" key="1">
    <source>
        <dbReference type="ARBA" id="ARBA00004141"/>
    </source>
</evidence>
<organism evidence="10 11">
    <name type="scientific">Emericellopsis atlantica</name>
    <dbReference type="NCBI Taxonomy" id="2614577"/>
    <lineage>
        <taxon>Eukaryota</taxon>
        <taxon>Fungi</taxon>
        <taxon>Dikarya</taxon>
        <taxon>Ascomycota</taxon>
        <taxon>Pezizomycotina</taxon>
        <taxon>Sordariomycetes</taxon>
        <taxon>Hypocreomycetidae</taxon>
        <taxon>Hypocreales</taxon>
        <taxon>Bionectriaceae</taxon>
        <taxon>Emericellopsis</taxon>
    </lineage>
</organism>
<dbReference type="Pfam" id="PF07690">
    <property type="entry name" value="MFS_1"/>
    <property type="match status" value="1"/>
</dbReference>
<keyword evidence="11" id="KW-1185">Reference proteome</keyword>
<keyword evidence="4 8" id="KW-0812">Transmembrane</keyword>
<evidence type="ECO:0000259" key="9">
    <source>
        <dbReference type="PROSITE" id="PS50850"/>
    </source>
</evidence>
<feature type="compositionally biased region" description="Polar residues" evidence="7">
    <location>
        <begin position="8"/>
        <end position="21"/>
    </location>
</feature>
<evidence type="ECO:0000256" key="6">
    <source>
        <dbReference type="ARBA" id="ARBA00023136"/>
    </source>
</evidence>
<keyword evidence="6 8" id="KW-0472">Membrane</keyword>
<feature type="transmembrane region" description="Helical" evidence="8">
    <location>
        <begin position="208"/>
        <end position="230"/>
    </location>
</feature>
<feature type="transmembrane region" description="Helical" evidence="8">
    <location>
        <begin position="119"/>
        <end position="138"/>
    </location>
</feature>
<dbReference type="PANTHER" id="PTHR11360">
    <property type="entry name" value="MONOCARBOXYLATE TRANSPORTER"/>
    <property type="match status" value="1"/>
</dbReference>
<dbReference type="InterPro" id="IPR020846">
    <property type="entry name" value="MFS_dom"/>
</dbReference>
<dbReference type="GO" id="GO:0016020">
    <property type="term" value="C:membrane"/>
    <property type="evidence" value="ECO:0007669"/>
    <property type="project" value="UniProtKB-SubCell"/>
</dbReference>
<reference evidence="10" key="1">
    <citation type="journal article" date="2021" name="IMA Fungus">
        <title>Genomic characterization of three marine fungi, including Emericellopsis atlantica sp. nov. with signatures of a generalist lifestyle and marine biomass degradation.</title>
        <authorList>
            <person name="Hagestad O.C."/>
            <person name="Hou L."/>
            <person name="Andersen J.H."/>
            <person name="Hansen E.H."/>
            <person name="Altermark B."/>
            <person name="Li C."/>
            <person name="Kuhnert E."/>
            <person name="Cox R.J."/>
            <person name="Crous P.W."/>
            <person name="Spatafora J.W."/>
            <person name="Lail K."/>
            <person name="Amirebrahimi M."/>
            <person name="Lipzen A."/>
            <person name="Pangilinan J."/>
            <person name="Andreopoulos W."/>
            <person name="Hayes R.D."/>
            <person name="Ng V."/>
            <person name="Grigoriev I.V."/>
            <person name="Jackson S.A."/>
            <person name="Sutton T.D.S."/>
            <person name="Dobson A.D.W."/>
            <person name="Rama T."/>
        </authorList>
    </citation>
    <scope>NUCLEOTIDE SEQUENCE</scope>
    <source>
        <strain evidence="10">TS7</strain>
    </source>
</reference>